<keyword evidence="1" id="KW-1133">Transmembrane helix</keyword>
<keyword evidence="1" id="KW-0472">Membrane</keyword>
<protein>
    <recommendedName>
        <fullName evidence="4">Lipoprotein</fullName>
    </recommendedName>
</protein>
<keyword evidence="3" id="KW-1185">Reference proteome</keyword>
<dbReference type="Proteomes" id="UP000003900">
    <property type="component" value="Unassembled WGS sequence"/>
</dbReference>
<dbReference type="AlphaFoldDB" id="H3SBI5"/>
<evidence type="ECO:0008006" key="4">
    <source>
        <dbReference type="Google" id="ProtNLM"/>
    </source>
</evidence>
<name>H3SBI5_9BACL</name>
<gene>
    <name evidence="2" type="ORF">PDENDC454_04354</name>
</gene>
<evidence type="ECO:0000313" key="2">
    <source>
        <dbReference type="EMBL" id="EHQ63668.1"/>
    </source>
</evidence>
<evidence type="ECO:0000313" key="3">
    <source>
        <dbReference type="Proteomes" id="UP000003900"/>
    </source>
</evidence>
<keyword evidence="1" id="KW-0812">Transmembrane</keyword>
<dbReference type="EMBL" id="AHKH01000007">
    <property type="protein sequence ID" value="EHQ63668.1"/>
    <property type="molecule type" value="Genomic_DNA"/>
</dbReference>
<dbReference type="STRING" id="1131935.PDENDC454_04354"/>
<evidence type="ECO:0000256" key="1">
    <source>
        <dbReference type="SAM" id="Phobius"/>
    </source>
</evidence>
<reference evidence="2 3" key="1">
    <citation type="journal article" date="2012" name="J. Bacteriol.">
        <title>Genome Sequence of the Pattern-Forming Social Bacterium Paenibacillus dendritiformis C454 Chiral Morphotype.</title>
        <authorList>
            <person name="Sirota-Madi A."/>
            <person name="Olender T."/>
            <person name="Helman Y."/>
            <person name="Brainis I."/>
            <person name="Finkelshtein A."/>
            <person name="Roth D."/>
            <person name="Hagai E."/>
            <person name="Leshkowitz D."/>
            <person name="Brodsky L."/>
            <person name="Galatenko V."/>
            <person name="Nikolaev V."/>
            <person name="Gutnick D.L."/>
            <person name="Lancet D."/>
            <person name="Ben-Jacob E."/>
        </authorList>
    </citation>
    <scope>NUCLEOTIDE SEQUENCE [LARGE SCALE GENOMIC DNA]</scope>
    <source>
        <strain evidence="2 3">C454</strain>
    </source>
</reference>
<organism evidence="2 3">
    <name type="scientific">Paenibacillus dendritiformis C454</name>
    <dbReference type="NCBI Taxonomy" id="1131935"/>
    <lineage>
        <taxon>Bacteria</taxon>
        <taxon>Bacillati</taxon>
        <taxon>Bacillota</taxon>
        <taxon>Bacilli</taxon>
        <taxon>Bacillales</taxon>
        <taxon>Paenibacillaceae</taxon>
        <taxon>Paenibacillus</taxon>
    </lineage>
</organism>
<dbReference type="PROSITE" id="PS51257">
    <property type="entry name" value="PROKAR_LIPOPROTEIN"/>
    <property type="match status" value="1"/>
</dbReference>
<accession>H3SBI5</accession>
<comment type="caution">
    <text evidence="2">The sequence shown here is derived from an EMBL/GenBank/DDBJ whole genome shotgun (WGS) entry which is preliminary data.</text>
</comment>
<feature type="transmembrane region" description="Helical" evidence="1">
    <location>
        <begin position="14"/>
        <end position="46"/>
    </location>
</feature>
<sequence length="56" mass="6360">MKKVKIREDTIKELFLIVGFLAFSCGVWLIYPPASLIIGGALMMWLGYPSRTRRDG</sequence>
<proteinExistence type="predicted"/>